<organism evidence="1 2">
    <name type="scientific">Striga asiatica</name>
    <name type="common">Asiatic witchweed</name>
    <name type="synonym">Buchnera asiatica</name>
    <dbReference type="NCBI Taxonomy" id="4170"/>
    <lineage>
        <taxon>Eukaryota</taxon>
        <taxon>Viridiplantae</taxon>
        <taxon>Streptophyta</taxon>
        <taxon>Embryophyta</taxon>
        <taxon>Tracheophyta</taxon>
        <taxon>Spermatophyta</taxon>
        <taxon>Magnoliopsida</taxon>
        <taxon>eudicotyledons</taxon>
        <taxon>Gunneridae</taxon>
        <taxon>Pentapetalae</taxon>
        <taxon>asterids</taxon>
        <taxon>lamiids</taxon>
        <taxon>Lamiales</taxon>
        <taxon>Orobanchaceae</taxon>
        <taxon>Buchnereae</taxon>
        <taxon>Striga</taxon>
    </lineage>
</organism>
<evidence type="ECO:0000313" key="2">
    <source>
        <dbReference type="Proteomes" id="UP000325081"/>
    </source>
</evidence>
<protein>
    <submittedName>
        <fullName evidence="1">N-acetyl-gamma-glutamyl-phosphate reductase</fullName>
    </submittedName>
</protein>
<name>A0A5A7Q1V1_STRAF</name>
<reference evidence="2" key="1">
    <citation type="journal article" date="2019" name="Curr. Biol.">
        <title>Genome Sequence of Striga asiatica Provides Insight into the Evolution of Plant Parasitism.</title>
        <authorList>
            <person name="Yoshida S."/>
            <person name="Kim S."/>
            <person name="Wafula E.K."/>
            <person name="Tanskanen J."/>
            <person name="Kim Y.M."/>
            <person name="Honaas L."/>
            <person name="Yang Z."/>
            <person name="Spallek T."/>
            <person name="Conn C.E."/>
            <person name="Ichihashi Y."/>
            <person name="Cheong K."/>
            <person name="Cui S."/>
            <person name="Der J.P."/>
            <person name="Gundlach H."/>
            <person name="Jiao Y."/>
            <person name="Hori C."/>
            <person name="Ishida J.K."/>
            <person name="Kasahara H."/>
            <person name="Kiba T."/>
            <person name="Kim M.S."/>
            <person name="Koo N."/>
            <person name="Laohavisit A."/>
            <person name="Lee Y.H."/>
            <person name="Lumba S."/>
            <person name="McCourt P."/>
            <person name="Mortimer J.C."/>
            <person name="Mutuku J.M."/>
            <person name="Nomura T."/>
            <person name="Sasaki-Sekimoto Y."/>
            <person name="Seto Y."/>
            <person name="Wang Y."/>
            <person name="Wakatake T."/>
            <person name="Sakakibara H."/>
            <person name="Demura T."/>
            <person name="Yamaguchi S."/>
            <person name="Yoneyama K."/>
            <person name="Manabe R.I."/>
            <person name="Nelson D.C."/>
            <person name="Schulman A.H."/>
            <person name="Timko M.P."/>
            <person name="dePamphilis C.W."/>
            <person name="Choi D."/>
            <person name="Shirasu K."/>
        </authorList>
    </citation>
    <scope>NUCLEOTIDE SEQUENCE [LARGE SCALE GENOMIC DNA]</scope>
    <source>
        <strain evidence="2">cv. UVA1</strain>
    </source>
</reference>
<proteinExistence type="predicted"/>
<dbReference type="AlphaFoldDB" id="A0A5A7Q1V1"/>
<dbReference type="EMBL" id="BKCP01005572">
    <property type="protein sequence ID" value="GER38994.1"/>
    <property type="molecule type" value="Genomic_DNA"/>
</dbReference>
<comment type="caution">
    <text evidence="1">The sequence shown here is derived from an EMBL/GenBank/DDBJ whole genome shotgun (WGS) entry which is preliminary data.</text>
</comment>
<keyword evidence="2" id="KW-1185">Reference proteome</keyword>
<dbReference type="Proteomes" id="UP000325081">
    <property type="component" value="Unassembled WGS sequence"/>
</dbReference>
<evidence type="ECO:0000313" key="1">
    <source>
        <dbReference type="EMBL" id="GER38994.1"/>
    </source>
</evidence>
<accession>A0A5A7Q1V1</accession>
<sequence>MALPFPIQYLLLKRLSSKLRRGLLYLSVRLSERVFLVWDDSPIVLRASVEDVKCPLLSLSFLSRESKRGLEVGNHIPYPVRSLPTQHSEKSFCSVQLSLTITRASASARASLIHVGLGTFPYAVALDEGGGSKIGLSEGIERTYEEDAADIQIRKRYPSDLGLVSQSGFVGKGISRTK</sequence>
<gene>
    <name evidence="1" type="ORF">STAS_15552</name>
</gene>